<feature type="transmembrane region" description="Helical" evidence="2">
    <location>
        <begin position="20"/>
        <end position="43"/>
    </location>
</feature>
<name>A0A517W9J0_9PLAN</name>
<evidence type="ECO:0000256" key="1">
    <source>
        <dbReference type="ARBA" id="ARBA00022729"/>
    </source>
</evidence>
<reference evidence="3 4" key="1">
    <citation type="submission" date="2019-02" db="EMBL/GenBank/DDBJ databases">
        <title>Deep-cultivation of Planctomycetes and their phenomic and genomic characterization uncovers novel biology.</title>
        <authorList>
            <person name="Wiegand S."/>
            <person name="Jogler M."/>
            <person name="Boedeker C."/>
            <person name="Pinto D."/>
            <person name="Vollmers J."/>
            <person name="Rivas-Marin E."/>
            <person name="Kohn T."/>
            <person name="Peeters S.H."/>
            <person name="Heuer A."/>
            <person name="Rast P."/>
            <person name="Oberbeckmann S."/>
            <person name="Bunk B."/>
            <person name="Jeske O."/>
            <person name="Meyerdierks A."/>
            <person name="Storesund J.E."/>
            <person name="Kallscheuer N."/>
            <person name="Luecker S."/>
            <person name="Lage O.M."/>
            <person name="Pohl T."/>
            <person name="Merkel B.J."/>
            <person name="Hornburger P."/>
            <person name="Mueller R.-W."/>
            <person name="Bruemmer F."/>
            <person name="Labrenz M."/>
            <person name="Spormann A.M."/>
            <person name="Op den Camp H."/>
            <person name="Overmann J."/>
            <person name="Amann R."/>
            <person name="Jetten M.S.M."/>
            <person name="Mascher T."/>
            <person name="Medema M.H."/>
            <person name="Devos D.P."/>
            <person name="Kaster A.-K."/>
            <person name="Ovreas L."/>
            <person name="Rohde M."/>
            <person name="Galperin M.Y."/>
            <person name="Jogler C."/>
        </authorList>
    </citation>
    <scope>NUCLEOTIDE SEQUENCE [LARGE SCALE GENOMIC DNA]</scope>
    <source>
        <strain evidence="3 4">V6</strain>
    </source>
</reference>
<evidence type="ECO:0000313" key="4">
    <source>
        <dbReference type="Proteomes" id="UP000320722"/>
    </source>
</evidence>
<dbReference type="Proteomes" id="UP000320722">
    <property type="component" value="Chromosome"/>
</dbReference>
<dbReference type="InterPro" id="IPR029050">
    <property type="entry name" value="Immunoprotect_excell_Ig-like"/>
</dbReference>
<dbReference type="AlphaFoldDB" id="A0A517W9J0"/>
<keyword evidence="2" id="KW-0472">Membrane</keyword>
<organism evidence="3 4">
    <name type="scientific">Gimesia chilikensis</name>
    <dbReference type="NCBI Taxonomy" id="2605989"/>
    <lineage>
        <taxon>Bacteria</taxon>
        <taxon>Pseudomonadati</taxon>
        <taxon>Planctomycetota</taxon>
        <taxon>Planctomycetia</taxon>
        <taxon>Planctomycetales</taxon>
        <taxon>Planctomycetaceae</taxon>
        <taxon>Gimesia</taxon>
    </lineage>
</organism>
<proteinExistence type="predicted"/>
<keyword evidence="1" id="KW-0732">Signal</keyword>
<keyword evidence="2" id="KW-1133">Transmembrane helix</keyword>
<evidence type="ECO:0008006" key="5">
    <source>
        <dbReference type="Google" id="ProtNLM"/>
    </source>
</evidence>
<sequence length="217" mass="23935">MVLEMKSSVYDRLIRSTGDLVWGLVFASLLTITAISVSTVGMINTKEQTSIVPVEPSHETKHDEWTEAGIEASAGDAVVKVMQVEVGTIQYRTLEDIQFQSAEEFLKVKISIQNQSKVKKYSYLSVGLYDGAEDLLHDEYGNQYPIYSTGTVSIVGQLNYADLYPGQSVEDLVVFARPVTSASRLKLRLPGSGITGGEPLYFQFSTPCDSEIEISDF</sequence>
<accession>A0A517W9J0</accession>
<evidence type="ECO:0000256" key="2">
    <source>
        <dbReference type="SAM" id="Phobius"/>
    </source>
</evidence>
<gene>
    <name evidence="3" type="ORF">V6x_16030</name>
</gene>
<keyword evidence="2" id="KW-0812">Transmembrane</keyword>
<evidence type="ECO:0000313" key="3">
    <source>
        <dbReference type="EMBL" id="QDU01920.1"/>
    </source>
</evidence>
<dbReference type="EMBL" id="CP036347">
    <property type="protein sequence ID" value="QDU01920.1"/>
    <property type="molecule type" value="Genomic_DNA"/>
</dbReference>
<dbReference type="Gene3D" id="2.60.40.1240">
    <property type="match status" value="1"/>
</dbReference>
<protein>
    <recommendedName>
        <fullName evidence="5">DUF4352 domain-containing protein</fullName>
    </recommendedName>
</protein>